<dbReference type="HAMAP" id="MF_02033">
    <property type="entry name" value="FtsA"/>
    <property type="match status" value="1"/>
</dbReference>
<dbReference type="GO" id="GO:0009898">
    <property type="term" value="C:cytoplasmic side of plasma membrane"/>
    <property type="evidence" value="ECO:0007669"/>
    <property type="project" value="UniProtKB-UniRule"/>
</dbReference>
<evidence type="ECO:0000259" key="7">
    <source>
        <dbReference type="SMART" id="SM00842"/>
    </source>
</evidence>
<dbReference type="GO" id="GO:0032153">
    <property type="term" value="C:cell division site"/>
    <property type="evidence" value="ECO:0007669"/>
    <property type="project" value="UniProtKB-UniRule"/>
</dbReference>
<dbReference type="Pfam" id="PF14450">
    <property type="entry name" value="FtsA"/>
    <property type="match status" value="1"/>
</dbReference>
<gene>
    <name evidence="5" type="primary">ftsA</name>
    <name evidence="8" type="ORF">A2714_00485</name>
</gene>
<comment type="caution">
    <text evidence="8">The sequence shown here is derived from an EMBL/GenBank/DDBJ whole genome shotgun (WGS) entry which is preliminary data.</text>
</comment>
<dbReference type="Proteomes" id="UP000178419">
    <property type="component" value="Unassembled WGS sequence"/>
</dbReference>
<dbReference type="Pfam" id="PF02491">
    <property type="entry name" value="SHS2_FTSA"/>
    <property type="match status" value="1"/>
</dbReference>
<keyword evidence="4 5" id="KW-0131">Cell cycle</keyword>
<dbReference type="SUPFAM" id="SSF53067">
    <property type="entry name" value="Actin-like ATPase domain"/>
    <property type="match status" value="2"/>
</dbReference>
<proteinExistence type="inferred from homology"/>
<evidence type="ECO:0000256" key="1">
    <source>
        <dbReference type="ARBA" id="ARBA00022475"/>
    </source>
</evidence>
<dbReference type="PANTHER" id="PTHR32432:SF4">
    <property type="entry name" value="CELL DIVISION PROTEIN FTSA"/>
    <property type="match status" value="1"/>
</dbReference>
<dbReference type="Gene3D" id="3.30.1490.110">
    <property type="match status" value="1"/>
</dbReference>
<dbReference type="InterPro" id="IPR043129">
    <property type="entry name" value="ATPase_NBD"/>
</dbReference>
<dbReference type="SMART" id="SM00842">
    <property type="entry name" value="FtsA"/>
    <property type="match status" value="1"/>
</dbReference>
<comment type="subcellular location">
    <subcellularLocation>
        <location evidence="5">Cell membrane</location>
        <topology evidence="5">Peripheral membrane protein</topology>
        <orientation evidence="5">Cytoplasmic side</orientation>
    </subcellularLocation>
    <text evidence="5">Localizes to the Z ring in an FtsZ-dependent manner. Targeted to the membrane through a conserved C-terminal amphipathic helix.</text>
</comment>
<dbReference type="PANTHER" id="PTHR32432">
    <property type="entry name" value="CELL DIVISION PROTEIN FTSA-RELATED"/>
    <property type="match status" value="1"/>
</dbReference>
<evidence type="ECO:0000256" key="4">
    <source>
        <dbReference type="ARBA" id="ARBA00023306"/>
    </source>
</evidence>
<evidence type="ECO:0000256" key="6">
    <source>
        <dbReference type="PIRNR" id="PIRNR003101"/>
    </source>
</evidence>
<comment type="subunit">
    <text evidence="5">Self-interacts. Interacts with FtsZ.</text>
</comment>
<reference evidence="8 9" key="1">
    <citation type="journal article" date="2016" name="Nat. Commun.">
        <title>Thousands of microbial genomes shed light on interconnected biogeochemical processes in an aquifer system.</title>
        <authorList>
            <person name="Anantharaman K."/>
            <person name="Brown C.T."/>
            <person name="Hug L.A."/>
            <person name="Sharon I."/>
            <person name="Castelle C.J."/>
            <person name="Probst A.J."/>
            <person name="Thomas B.C."/>
            <person name="Singh A."/>
            <person name="Wilkins M.J."/>
            <person name="Karaoz U."/>
            <person name="Brodie E.L."/>
            <person name="Williams K.H."/>
            <person name="Hubbard S.S."/>
            <person name="Banfield J.F."/>
        </authorList>
    </citation>
    <scope>NUCLEOTIDE SEQUENCE [LARGE SCALE GENOMIC DNA]</scope>
</reference>
<protein>
    <recommendedName>
        <fullName evidence="5 6">Cell division protein FtsA</fullName>
    </recommendedName>
</protein>
<name>A0A1F7Y0Q0_9BACT</name>
<evidence type="ECO:0000256" key="5">
    <source>
        <dbReference type="HAMAP-Rule" id="MF_02033"/>
    </source>
</evidence>
<dbReference type="EMBL" id="MGGE01000032">
    <property type="protein sequence ID" value="OGM20884.1"/>
    <property type="molecule type" value="Genomic_DNA"/>
</dbReference>
<dbReference type="InterPro" id="IPR020823">
    <property type="entry name" value="Cell_div_FtsA"/>
</dbReference>
<evidence type="ECO:0000256" key="2">
    <source>
        <dbReference type="ARBA" id="ARBA00022618"/>
    </source>
</evidence>
<keyword evidence="1 5" id="KW-1003">Cell membrane</keyword>
<sequence>MKTAKNKIVAGIELGSSKVATIIAQVTLDSVSLEKNINLIGVSATESKGVKKGQIVDIEEAVESMITSVESAERMAGYNLDNAYISLGGAHVSSQNSHGVVAVSNPEGEISFEDVDRVVEAASAISLPSSRELIHVLPREFIVDGETGVKDPVGMSGVRLEVQTHLITASNAAVKNIRKAVNEVGIAANELVYSGLAASEAALTKTEKELGCVLVDIGGGTTTIAAFIDGALSYSSVFPIGAKNVTNDLAIGLRVSLESAEKIKLALSDDDKKSKKTKDTQISDEFDLQSLGIDEVKKVSKKTLTEGIIRPRLNEIFSMVKLALDRENLAARIPAGVIITGGGAETVGANESAKRMMLLPVRIGKPRNVGGLIDDVINPAYATPVGLVLYGANRESTEPLTTFSKRFKLPAKGFAGKLIETIKDLLP</sequence>
<accession>A0A1F7Y0Q0</accession>
<evidence type="ECO:0000256" key="3">
    <source>
        <dbReference type="ARBA" id="ARBA00023136"/>
    </source>
</evidence>
<evidence type="ECO:0000313" key="9">
    <source>
        <dbReference type="Proteomes" id="UP000178419"/>
    </source>
</evidence>
<dbReference type="Gene3D" id="3.30.420.40">
    <property type="match status" value="2"/>
</dbReference>
<dbReference type="AlphaFoldDB" id="A0A1F7Y0Q0"/>
<dbReference type="InterPro" id="IPR003494">
    <property type="entry name" value="SHS2_FtsA"/>
</dbReference>
<comment type="similarity">
    <text evidence="5 6">Belongs to the FtsA/MreB family.</text>
</comment>
<feature type="domain" description="SHS2" evidence="7">
    <location>
        <begin position="9"/>
        <end position="202"/>
    </location>
</feature>
<dbReference type="GO" id="GO:0043093">
    <property type="term" value="P:FtsZ-dependent cytokinesis"/>
    <property type="evidence" value="ECO:0007669"/>
    <property type="project" value="UniProtKB-UniRule"/>
</dbReference>
<dbReference type="PIRSF" id="PIRSF003101">
    <property type="entry name" value="FtsA"/>
    <property type="match status" value="1"/>
</dbReference>
<dbReference type="CDD" id="cd24048">
    <property type="entry name" value="ASKHA_NBD_FtsA"/>
    <property type="match status" value="1"/>
</dbReference>
<keyword evidence="2 5" id="KW-0132">Cell division</keyword>
<dbReference type="NCBIfam" id="TIGR01174">
    <property type="entry name" value="ftsA"/>
    <property type="match status" value="1"/>
</dbReference>
<comment type="function">
    <text evidence="5 6">Cell division protein that is involved in the assembly of the Z ring. May serve as a membrane anchor for the Z ring.</text>
</comment>
<evidence type="ECO:0000313" key="8">
    <source>
        <dbReference type="EMBL" id="OGM20884.1"/>
    </source>
</evidence>
<organism evidence="8 9">
    <name type="scientific">Candidatus Woesebacteria bacterium RIFCSPHIGHO2_01_FULL_38_9</name>
    <dbReference type="NCBI Taxonomy" id="1802492"/>
    <lineage>
        <taxon>Bacteria</taxon>
        <taxon>Candidatus Woeseibacteriota</taxon>
    </lineage>
</organism>
<dbReference type="InterPro" id="IPR050696">
    <property type="entry name" value="FtsA/MreB"/>
</dbReference>
<keyword evidence="3 5" id="KW-0472">Membrane</keyword>